<reference evidence="4 5" key="1">
    <citation type="journal article" date="2014" name="Genome Announc.">
        <title>Genome Sequence of a Promising Hydrogen-Producing Facultative Anaerobic Bacterium, Brevundimonas naejangsanensis Strain B1.</title>
        <authorList>
            <person name="Su H."/>
            <person name="Zhang T."/>
            <person name="Bao M."/>
            <person name="Jiang Y."/>
            <person name="Wang Y."/>
            <person name="Tan T."/>
        </authorList>
    </citation>
    <scope>NUCLEOTIDE SEQUENCE [LARGE SCALE GENOMIC DNA]</scope>
    <source>
        <strain evidence="4 5">B1</strain>
    </source>
</reference>
<accession>A0A172Y535</accession>
<feature type="chain" id="PRO_5041745808" description="Carboxylic ester hydrolase" evidence="3">
    <location>
        <begin position="25"/>
        <end position="548"/>
    </location>
</feature>
<keyword evidence="2 3" id="KW-0378">Hydrolase</keyword>
<dbReference type="OrthoDB" id="9775851at2"/>
<keyword evidence="5" id="KW-1185">Reference proteome</keyword>
<dbReference type="PROSITE" id="PS00941">
    <property type="entry name" value="CARBOXYLESTERASE_B_2"/>
    <property type="match status" value="1"/>
</dbReference>
<evidence type="ECO:0000256" key="3">
    <source>
        <dbReference type="RuleBase" id="RU361235"/>
    </source>
</evidence>
<dbReference type="Proteomes" id="UP000077603">
    <property type="component" value="Chromosome"/>
</dbReference>
<dbReference type="KEGG" id="bne:DA69_05995"/>
<proteinExistence type="inferred from homology"/>
<evidence type="ECO:0000313" key="5">
    <source>
        <dbReference type="Proteomes" id="UP000077603"/>
    </source>
</evidence>
<dbReference type="PROSITE" id="PS00122">
    <property type="entry name" value="CARBOXYLESTERASE_B_1"/>
    <property type="match status" value="1"/>
</dbReference>
<dbReference type="Gene3D" id="3.40.50.1820">
    <property type="entry name" value="alpha/beta hydrolase"/>
    <property type="match status" value="1"/>
</dbReference>
<organism evidence="4 5">
    <name type="scientific">Brevundimonas naejangsanensis</name>
    <dbReference type="NCBI Taxonomy" id="588932"/>
    <lineage>
        <taxon>Bacteria</taxon>
        <taxon>Pseudomonadati</taxon>
        <taxon>Pseudomonadota</taxon>
        <taxon>Alphaproteobacteria</taxon>
        <taxon>Caulobacterales</taxon>
        <taxon>Caulobacteraceae</taxon>
        <taxon>Brevundimonas</taxon>
    </lineage>
</organism>
<protein>
    <recommendedName>
        <fullName evidence="3">Carboxylic ester hydrolase</fullName>
        <ecNumber evidence="3">3.1.1.-</ecNumber>
    </recommendedName>
</protein>
<comment type="similarity">
    <text evidence="1 3">Belongs to the type-B carboxylesterase/lipase family.</text>
</comment>
<dbReference type="EC" id="3.1.1.-" evidence="3"/>
<dbReference type="Pfam" id="PF00135">
    <property type="entry name" value="COesterase"/>
    <property type="match status" value="1"/>
</dbReference>
<name>A0A172Y535_9CAUL</name>
<evidence type="ECO:0000313" key="4">
    <source>
        <dbReference type="EMBL" id="ANF54330.1"/>
    </source>
</evidence>
<dbReference type="SUPFAM" id="SSF53474">
    <property type="entry name" value="alpha/beta-Hydrolases"/>
    <property type="match status" value="1"/>
</dbReference>
<dbReference type="InterPro" id="IPR029058">
    <property type="entry name" value="AB_hydrolase_fold"/>
</dbReference>
<dbReference type="InterPro" id="IPR019826">
    <property type="entry name" value="Carboxylesterase_B_AS"/>
</dbReference>
<dbReference type="STRING" id="588932.DA69_05995"/>
<dbReference type="eggNOG" id="COG2272">
    <property type="taxonomic scope" value="Bacteria"/>
</dbReference>
<dbReference type="AlphaFoldDB" id="A0A172Y535"/>
<evidence type="ECO:0000256" key="1">
    <source>
        <dbReference type="ARBA" id="ARBA00005964"/>
    </source>
</evidence>
<dbReference type="RefSeq" id="WP_025976970.1">
    <property type="nucleotide sequence ID" value="NZ_CP015614.1"/>
</dbReference>
<feature type="signal peptide" evidence="3">
    <location>
        <begin position="1"/>
        <end position="24"/>
    </location>
</feature>
<dbReference type="PANTHER" id="PTHR11559">
    <property type="entry name" value="CARBOXYLESTERASE"/>
    <property type="match status" value="1"/>
</dbReference>
<dbReference type="EMBL" id="CP015614">
    <property type="protein sequence ID" value="ANF54330.1"/>
    <property type="molecule type" value="Genomic_DNA"/>
</dbReference>
<dbReference type="InterPro" id="IPR002018">
    <property type="entry name" value="CarbesteraseB"/>
</dbReference>
<dbReference type="InterPro" id="IPR050309">
    <property type="entry name" value="Type-B_Carboxylest/Lipase"/>
</dbReference>
<gene>
    <name evidence="4" type="ORF">DA69_05995</name>
</gene>
<sequence length="548" mass="59185">MSSLRFFLVAGVLSLALLPATALAGSPVAMTTAGQVRGQVEGRLAVFKGVPFAKPPVGDLRWRAPQPVEAWNGVQDATRFDAACMQAKTPVADYEAISEDCLYLNVWAPEGAKDLPVMVWIHGGSLSMGAGHEPFYDGAALAREGLVVVTINYRLGLFGWLAHPALSAETPENISGNYGLLDQIAALEWVRDNIAAFGGDAGRVTIAGESAGALSVMYLMTSPRAEGLFHGAIAQSPYMITSPVLRDTPYVGWPDSELAGTTVATALGAQTADELRALSADEILAKLPATGYFPMGTVDGHILPKQVIDAIDAGEQAKTPVLAGFNEGEIRSLRILLPPKPESQEAWIREIRAKYGDLAGPFLELYSGDDLDASMLAATRDGLYGWSAERLVEGQQKVGLNSYLYYWDHGYPAQEAHNLRAFHASEIPYVFGTADRLPAYWPRPPATPDEDGLSQTMTRYWASFVKTGRPMAEGESDWPAYGDAQAYLHVDDRPAARVKTQNGYELHEEVVCRLRAAGDLAWFWNIGLIAPSVPQTETCSPAFNTPAK</sequence>
<dbReference type="GO" id="GO:0016787">
    <property type="term" value="F:hydrolase activity"/>
    <property type="evidence" value="ECO:0007669"/>
    <property type="project" value="UniProtKB-KW"/>
</dbReference>
<dbReference type="ESTHER" id="9caul-a0a172y535">
    <property type="family name" value="Carb_B_Bacteria"/>
</dbReference>
<evidence type="ECO:0000256" key="2">
    <source>
        <dbReference type="ARBA" id="ARBA00022801"/>
    </source>
</evidence>
<dbReference type="InterPro" id="IPR019819">
    <property type="entry name" value="Carboxylesterase_B_CS"/>
</dbReference>
<keyword evidence="3" id="KW-0732">Signal</keyword>